<reference evidence="2 3" key="1">
    <citation type="submission" date="2024-09" db="EMBL/GenBank/DDBJ databases">
        <title>Chromosome-scale assembly of Riccia sorocarpa.</title>
        <authorList>
            <person name="Paukszto L."/>
        </authorList>
    </citation>
    <scope>NUCLEOTIDE SEQUENCE [LARGE SCALE GENOMIC DNA]</scope>
    <source>
        <strain evidence="2">LP-2024</strain>
        <tissue evidence="2">Aerial parts of the thallus</tissue>
    </source>
</reference>
<dbReference type="AlphaFoldDB" id="A0ABD3G9N6"/>
<feature type="compositionally biased region" description="Low complexity" evidence="1">
    <location>
        <begin position="20"/>
        <end position="29"/>
    </location>
</feature>
<evidence type="ECO:0000313" key="3">
    <source>
        <dbReference type="Proteomes" id="UP001633002"/>
    </source>
</evidence>
<protein>
    <submittedName>
        <fullName evidence="2">Uncharacterized protein</fullName>
    </submittedName>
</protein>
<keyword evidence="3" id="KW-1185">Reference proteome</keyword>
<evidence type="ECO:0000313" key="2">
    <source>
        <dbReference type="EMBL" id="KAL3675868.1"/>
    </source>
</evidence>
<sequence>MMRGSLLELHQTADGSSFYTPTSVPASSAVPPPDLGMDVQPVPEIEPPEVQLEVHDQPEVQPEVQHIVEPIASVESHHPSTEVHGVAGES</sequence>
<comment type="caution">
    <text evidence="2">The sequence shown here is derived from an EMBL/GenBank/DDBJ whole genome shotgun (WGS) entry which is preliminary data.</text>
</comment>
<accession>A0ABD3G9N6</accession>
<feature type="region of interest" description="Disordered" evidence="1">
    <location>
        <begin position="14"/>
        <end position="42"/>
    </location>
</feature>
<dbReference type="EMBL" id="JBJQOH010000008">
    <property type="protein sequence ID" value="KAL3675868.1"/>
    <property type="molecule type" value="Genomic_DNA"/>
</dbReference>
<dbReference type="Proteomes" id="UP001633002">
    <property type="component" value="Unassembled WGS sequence"/>
</dbReference>
<proteinExistence type="predicted"/>
<name>A0ABD3G9N6_9MARC</name>
<evidence type="ECO:0000256" key="1">
    <source>
        <dbReference type="SAM" id="MobiDB-lite"/>
    </source>
</evidence>
<gene>
    <name evidence="2" type="ORF">R1sor_025816</name>
</gene>
<organism evidence="2 3">
    <name type="scientific">Riccia sorocarpa</name>
    <dbReference type="NCBI Taxonomy" id="122646"/>
    <lineage>
        <taxon>Eukaryota</taxon>
        <taxon>Viridiplantae</taxon>
        <taxon>Streptophyta</taxon>
        <taxon>Embryophyta</taxon>
        <taxon>Marchantiophyta</taxon>
        <taxon>Marchantiopsida</taxon>
        <taxon>Marchantiidae</taxon>
        <taxon>Marchantiales</taxon>
        <taxon>Ricciaceae</taxon>
        <taxon>Riccia</taxon>
    </lineage>
</organism>